<gene>
    <name evidence="1" type="ORF">LSAT_V11C800454720</name>
</gene>
<sequence>MNRYLDNRTEINELLRMENHKNIELLLPCPPDDVILSIGVVTASSNITGWINGRLGLSEKGRRFSYTGCSNCHKALEADTTWVIMCPSCKVVSDIEAMIRATVTITDESGSIEAMLTTPHIENFLLFNPEEVKTNEEIAIITSYYLQNYIA</sequence>
<dbReference type="Proteomes" id="UP000235145">
    <property type="component" value="Unassembled WGS sequence"/>
</dbReference>
<evidence type="ECO:0000313" key="2">
    <source>
        <dbReference type="Proteomes" id="UP000235145"/>
    </source>
</evidence>
<keyword evidence="2" id="KW-1185">Reference proteome</keyword>
<reference evidence="1 2" key="1">
    <citation type="journal article" date="2017" name="Nat. Commun.">
        <title>Genome assembly with in vitro proximity ligation data and whole-genome triplication in lettuce.</title>
        <authorList>
            <person name="Reyes-Chin-Wo S."/>
            <person name="Wang Z."/>
            <person name="Yang X."/>
            <person name="Kozik A."/>
            <person name="Arikit S."/>
            <person name="Song C."/>
            <person name="Xia L."/>
            <person name="Froenicke L."/>
            <person name="Lavelle D.O."/>
            <person name="Truco M.J."/>
            <person name="Xia R."/>
            <person name="Zhu S."/>
            <person name="Xu C."/>
            <person name="Xu H."/>
            <person name="Xu X."/>
            <person name="Cox K."/>
            <person name="Korf I."/>
            <person name="Meyers B.C."/>
            <person name="Michelmore R.W."/>
        </authorList>
    </citation>
    <scope>NUCLEOTIDE SEQUENCE [LARGE SCALE GENOMIC DNA]</scope>
    <source>
        <strain evidence="2">cv. Salinas</strain>
        <tissue evidence="1">Seedlings</tissue>
    </source>
</reference>
<name>A0A9R1UKN5_LACSA</name>
<comment type="caution">
    <text evidence="1">The sequence shown here is derived from an EMBL/GenBank/DDBJ whole genome shotgun (WGS) entry which is preliminary data.</text>
</comment>
<protein>
    <recommendedName>
        <fullName evidence="3">Replication factor A C-terminal domain-containing protein</fullName>
    </recommendedName>
</protein>
<proteinExistence type="predicted"/>
<evidence type="ECO:0000313" key="1">
    <source>
        <dbReference type="EMBL" id="KAJ0189245.1"/>
    </source>
</evidence>
<accession>A0A9R1UKN5</accession>
<dbReference type="EMBL" id="NBSK02000008">
    <property type="protein sequence ID" value="KAJ0189245.1"/>
    <property type="molecule type" value="Genomic_DNA"/>
</dbReference>
<organism evidence="1 2">
    <name type="scientific">Lactuca sativa</name>
    <name type="common">Garden lettuce</name>
    <dbReference type="NCBI Taxonomy" id="4236"/>
    <lineage>
        <taxon>Eukaryota</taxon>
        <taxon>Viridiplantae</taxon>
        <taxon>Streptophyta</taxon>
        <taxon>Embryophyta</taxon>
        <taxon>Tracheophyta</taxon>
        <taxon>Spermatophyta</taxon>
        <taxon>Magnoliopsida</taxon>
        <taxon>eudicotyledons</taxon>
        <taxon>Gunneridae</taxon>
        <taxon>Pentapetalae</taxon>
        <taxon>asterids</taxon>
        <taxon>campanulids</taxon>
        <taxon>Asterales</taxon>
        <taxon>Asteraceae</taxon>
        <taxon>Cichorioideae</taxon>
        <taxon>Cichorieae</taxon>
        <taxon>Lactucinae</taxon>
        <taxon>Lactuca</taxon>
    </lineage>
</organism>
<dbReference type="Gene3D" id="2.40.50.140">
    <property type="entry name" value="Nucleic acid-binding proteins"/>
    <property type="match status" value="1"/>
</dbReference>
<dbReference type="AlphaFoldDB" id="A0A9R1UKN5"/>
<dbReference type="SUPFAM" id="SSF50249">
    <property type="entry name" value="Nucleic acid-binding proteins"/>
    <property type="match status" value="1"/>
</dbReference>
<evidence type="ECO:0008006" key="3">
    <source>
        <dbReference type="Google" id="ProtNLM"/>
    </source>
</evidence>
<dbReference type="InterPro" id="IPR012340">
    <property type="entry name" value="NA-bd_OB-fold"/>
</dbReference>